<dbReference type="Proteomes" id="UP000321567">
    <property type="component" value="Unassembled WGS sequence"/>
</dbReference>
<proteinExistence type="predicted"/>
<evidence type="ECO:0000256" key="1">
    <source>
        <dbReference type="SAM" id="MobiDB-lite"/>
    </source>
</evidence>
<comment type="caution">
    <text evidence="3">The sequence shown here is derived from an EMBL/GenBank/DDBJ whole genome shotgun (WGS) entry which is preliminary data.</text>
</comment>
<feature type="domain" description="Winged helix-turn-helix" evidence="2">
    <location>
        <begin position="25"/>
        <end position="87"/>
    </location>
</feature>
<reference evidence="3 4" key="1">
    <citation type="submission" date="2019-07" db="EMBL/GenBank/DDBJ databases">
        <title>Whole genome shotgun sequence of Rhodospirillum oryzae NBRC 107573.</title>
        <authorList>
            <person name="Hosoyama A."/>
            <person name="Uohara A."/>
            <person name="Ohji S."/>
            <person name="Ichikawa N."/>
        </authorList>
    </citation>
    <scope>NUCLEOTIDE SEQUENCE [LARGE SCALE GENOMIC DNA]</scope>
    <source>
        <strain evidence="3 4">NBRC 107573</strain>
    </source>
</reference>
<dbReference type="OrthoDB" id="8482085at2"/>
<dbReference type="Pfam" id="PF14090">
    <property type="entry name" value="HTH_39"/>
    <property type="match status" value="1"/>
</dbReference>
<accession>A0A512H7X2</accession>
<evidence type="ECO:0000259" key="2">
    <source>
        <dbReference type="Pfam" id="PF14090"/>
    </source>
</evidence>
<feature type="compositionally biased region" description="Low complexity" evidence="1">
    <location>
        <begin position="1"/>
        <end position="15"/>
    </location>
</feature>
<feature type="region of interest" description="Disordered" evidence="1">
    <location>
        <begin position="1"/>
        <end position="27"/>
    </location>
</feature>
<evidence type="ECO:0000313" key="3">
    <source>
        <dbReference type="EMBL" id="GEO81555.1"/>
    </source>
</evidence>
<dbReference type="EMBL" id="BJZO01000040">
    <property type="protein sequence ID" value="GEO81555.1"/>
    <property type="molecule type" value="Genomic_DNA"/>
</dbReference>
<keyword evidence="4" id="KW-1185">Reference proteome</keyword>
<evidence type="ECO:0000313" key="4">
    <source>
        <dbReference type="Proteomes" id="UP000321567"/>
    </source>
</evidence>
<gene>
    <name evidence="3" type="ORF">ROR02_16860</name>
</gene>
<name>A0A512H7X2_9PROT</name>
<dbReference type="RefSeq" id="WP_147163584.1">
    <property type="nucleotide sequence ID" value="NZ_BJZO01000040.1"/>
</dbReference>
<protein>
    <recommendedName>
        <fullName evidence="2">Winged helix-turn-helix domain-containing protein</fullName>
    </recommendedName>
</protein>
<organism evidence="3 4">
    <name type="scientific">Pararhodospirillum oryzae</name>
    <dbReference type="NCBI Taxonomy" id="478448"/>
    <lineage>
        <taxon>Bacteria</taxon>
        <taxon>Pseudomonadati</taxon>
        <taxon>Pseudomonadota</taxon>
        <taxon>Alphaproteobacteria</taxon>
        <taxon>Rhodospirillales</taxon>
        <taxon>Rhodospirillaceae</taxon>
        <taxon>Pararhodospirillum</taxon>
    </lineage>
</organism>
<sequence>MPLSDRAFPALSPAAPFSPPRADTSQRDDLLSCLQDGAALTQGEAEARFGCRRLAARVWDLRQAGWPVRTRRIRDADGRLVAEYFLDDRKTPGLR</sequence>
<dbReference type="AlphaFoldDB" id="A0A512H7X2"/>
<dbReference type="InterPro" id="IPR055245">
    <property type="entry name" value="HTH_proteobacteria"/>
</dbReference>